<sequence length="150" mass="17668">MKTPKLPLTDEERKSLRRQKVKLSDLAYLEVEALATYLHSPVTRARYLRGLAIFQTIPSIGPKVAQMVVDLDYFDLEAVKFEKGDEMVDRLEKLYGYWVDPCVEDCFRCIVHHANDRESEKHWFDFTTERKAYRATFGYPSNRPTQPWYA</sequence>
<proteinExistence type="predicted"/>
<organism evidence="1">
    <name type="scientific">Halalkalibacterium halodurans</name>
    <name type="common">Bacillus halodurans</name>
    <dbReference type="NCBI Taxonomy" id="86665"/>
    <lineage>
        <taxon>Bacteria</taxon>
        <taxon>Bacillati</taxon>
        <taxon>Bacillota</taxon>
        <taxon>Bacilli</taxon>
        <taxon>Bacillales</taxon>
        <taxon>Bacillaceae</taxon>
        <taxon>Halalkalibacterium (ex Joshi et al. 2022)</taxon>
    </lineage>
</organism>
<dbReference type="RefSeq" id="WP_053430542.1">
    <property type="nucleotide sequence ID" value="NZ_CP040441.1"/>
</dbReference>
<dbReference type="EMBL" id="LILD01000001">
    <property type="protein sequence ID" value="KOO38137.1"/>
    <property type="molecule type" value="Genomic_DNA"/>
</dbReference>
<dbReference type="InterPro" id="IPR021725">
    <property type="entry name" value="Cdd1"/>
</dbReference>
<protein>
    <submittedName>
        <fullName evidence="1">Pathogenicity locus</fullName>
    </submittedName>
</protein>
<accession>A0A0M0KHS6</accession>
<comment type="caution">
    <text evidence="1">The sequence shown here is derived from an EMBL/GenBank/DDBJ whole genome shotgun (WGS) entry which is preliminary data.</text>
</comment>
<dbReference type="Pfam" id="PF11731">
    <property type="entry name" value="Cdd1"/>
    <property type="match status" value="1"/>
</dbReference>
<reference evidence="1" key="1">
    <citation type="submission" date="2015-08" db="EMBL/GenBank/DDBJ databases">
        <title>Complete DNA Sequence of Pseudomonas syringae pv. actinidiae, the Causal Agent of Kiwifruit Canker Disease.</title>
        <authorList>
            <person name="Rikkerink E.H.A."/>
            <person name="Fineran P.C."/>
        </authorList>
    </citation>
    <scope>NUCLEOTIDE SEQUENCE</scope>
    <source>
        <strain evidence="1">DSM 13666</strain>
    </source>
</reference>
<dbReference type="PATRIC" id="fig|136160.3.peg.1087"/>
<evidence type="ECO:0000313" key="1">
    <source>
        <dbReference type="EMBL" id="KOO38137.1"/>
    </source>
</evidence>
<dbReference type="AlphaFoldDB" id="A0A0M0KHS6"/>
<dbReference type="GeneID" id="87598652"/>
<name>A0A0M0KHS6_ALKHA</name>
<gene>
    <name evidence="1" type="ORF">AMD02_04130</name>
</gene>